<sequence length="118" mass="12758">MATQQRLSKEPPKPQVQQGAQEPASTTRRNPSRSGSCSSRSPSPQDRSTSFPPLEASTARTTAVTGRDLAPGAQDPAQLIAESADLAPTHGDRDPVQPYEPLQDPVRLAKALEQYLRR</sequence>
<name>A0ACB7T7N2_HYAAI</name>
<reference evidence="1" key="1">
    <citation type="submission" date="2020-05" db="EMBL/GenBank/DDBJ databases">
        <title>Large-scale comparative analyses of tick genomes elucidate their genetic diversity and vector capacities.</title>
        <authorList>
            <person name="Jia N."/>
            <person name="Wang J."/>
            <person name="Shi W."/>
            <person name="Du L."/>
            <person name="Sun Y."/>
            <person name="Zhan W."/>
            <person name="Jiang J."/>
            <person name="Wang Q."/>
            <person name="Zhang B."/>
            <person name="Ji P."/>
            <person name="Sakyi L.B."/>
            <person name="Cui X."/>
            <person name="Yuan T."/>
            <person name="Jiang B."/>
            <person name="Yang W."/>
            <person name="Lam T.T.-Y."/>
            <person name="Chang Q."/>
            <person name="Ding S."/>
            <person name="Wang X."/>
            <person name="Zhu J."/>
            <person name="Ruan X."/>
            <person name="Zhao L."/>
            <person name="Wei J."/>
            <person name="Que T."/>
            <person name="Du C."/>
            <person name="Cheng J."/>
            <person name="Dai P."/>
            <person name="Han X."/>
            <person name="Huang E."/>
            <person name="Gao Y."/>
            <person name="Liu J."/>
            <person name="Shao H."/>
            <person name="Ye R."/>
            <person name="Li L."/>
            <person name="Wei W."/>
            <person name="Wang X."/>
            <person name="Wang C."/>
            <person name="Yang T."/>
            <person name="Huo Q."/>
            <person name="Li W."/>
            <person name="Guo W."/>
            <person name="Chen H."/>
            <person name="Zhou L."/>
            <person name="Ni X."/>
            <person name="Tian J."/>
            <person name="Zhou Y."/>
            <person name="Sheng Y."/>
            <person name="Liu T."/>
            <person name="Pan Y."/>
            <person name="Xia L."/>
            <person name="Li J."/>
            <person name="Zhao F."/>
            <person name="Cao W."/>
        </authorList>
    </citation>
    <scope>NUCLEOTIDE SEQUENCE</scope>
    <source>
        <strain evidence="1">Hyas-2018</strain>
    </source>
</reference>
<dbReference type="EMBL" id="CM023491">
    <property type="protein sequence ID" value="KAH6941407.1"/>
    <property type="molecule type" value="Genomic_DNA"/>
</dbReference>
<keyword evidence="2" id="KW-1185">Reference proteome</keyword>
<protein>
    <submittedName>
        <fullName evidence="1">Uncharacterized protein</fullName>
    </submittedName>
</protein>
<proteinExistence type="predicted"/>
<comment type="caution">
    <text evidence="1">The sequence shown here is derived from an EMBL/GenBank/DDBJ whole genome shotgun (WGS) entry which is preliminary data.</text>
</comment>
<gene>
    <name evidence="1" type="ORF">HPB50_017913</name>
</gene>
<organism evidence="1 2">
    <name type="scientific">Hyalomma asiaticum</name>
    <name type="common">Tick</name>
    <dbReference type="NCBI Taxonomy" id="266040"/>
    <lineage>
        <taxon>Eukaryota</taxon>
        <taxon>Metazoa</taxon>
        <taxon>Ecdysozoa</taxon>
        <taxon>Arthropoda</taxon>
        <taxon>Chelicerata</taxon>
        <taxon>Arachnida</taxon>
        <taxon>Acari</taxon>
        <taxon>Parasitiformes</taxon>
        <taxon>Ixodida</taxon>
        <taxon>Ixodoidea</taxon>
        <taxon>Ixodidae</taxon>
        <taxon>Hyalomminae</taxon>
        <taxon>Hyalomma</taxon>
    </lineage>
</organism>
<evidence type="ECO:0000313" key="1">
    <source>
        <dbReference type="EMBL" id="KAH6941407.1"/>
    </source>
</evidence>
<evidence type="ECO:0000313" key="2">
    <source>
        <dbReference type="Proteomes" id="UP000821845"/>
    </source>
</evidence>
<dbReference type="Proteomes" id="UP000821845">
    <property type="component" value="Chromosome 11"/>
</dbReference>
<accession>A0ACB7T7N2</accession>